<proteinExistence type="inferred from homology"/>
<evidence type="ECO:0008006" key="12">
    <source>
        <dbReference type="Google" id="ProtNLM"/>
    </source>
</evidence>
<dbReference type="Pfam" id="PF00584">
    <property type="entry name" value="SecE"/>
    <property type="match status" value="1"/>
</dbReference>
<evidence type="ECO:0000256" key="6">
    <source>
        <dbReference type="ARBA" id="ARBA00022989"/>
    </source>
</evidence>
<evidence type="ECO:0000256" key="2">
    <source>
        <dbReference type="ARBA" id="ARBA00008274"/>
    </source>
</evidence>
<comment type="subcellular location">
    <subcellularLocation>
        <location evidence="1">Membrane</location>
    </subcellularLocation>
</comment>
<name>A0A0K9NNL8_ZOSMR</name>
<sequence>MIDATSAAECAWLGLLITHNKLPFCLRKRQPNRINVGFSRVLKFNTLNRSPNHEIFSSAKEREDFNDNEPEPFWHSWMYPVKDVVRELWSLVVFLMEQPSQLKYIEWPTFRSTLKTAILTLVLVAALIVVLSTIDSFLIYTLALLLRRPA</sequence>
<evidence type="ECO:0000256" key="1">
    <source>
        <dbReference type="ARBA" id="ARBA00004370"/>
    </source>
</evidence>
<evidence type="ECO:0000256" key="8">
    <source>
        <dbReference type="ARBA" id="ARBA00023136"/>
    </source>
</evidence>
<dbReference type="GO" id="GO:0016020">
    <property type="term" value="C:membrane"/>
    <property type="evidence" value="ECO:0007669"/>
    <property type="project" value="UniProtKB-SubCell"/>
</dbReference>
<keyword evidence="7" id="KW-0811">Translocation</keyword>
<keyword evidence="6 9" id="KW-1133">Transmembrane helix</keyword>
<gene>
    <name evidence="10" type="ORF">ZOSMA_83G00330</name>
</gene>
<evidence type="ECO:0000256" key="4">
    <source>
        <dbReference type="ARBA" id="ARBA00022692"/>
    </source>
</evidence>
<evidence type="ECO:0000256" key="7">
    <source>
        <dbReference type="ARBA" id="ARBA00023010"/>
    </source>
</evidence>
<evidence type="ECO:0000313" key="11">
    <source>
        <dbReference type="Proteomes" id="UP000036987"/>
    </source>
</evidence>
<keyword evidence="11" id="KW-1185">Reference proteome</keyword>
<evidence type="ECO:0000256" key="3">
    <source>
        <dbReference type="ARBA" id="ARBA00022448"/>
    </source>
</evidence>
<evidence type="ECO:0000256" key="5">
    <source>
        <dbReference type="ARBA" id="ARBA00022927"/>
    </source>
</evidence>
<dbReference type="STRING" id="29655.A0A0K9NNL8"/>
<keyword evidence="3" id="KW-0813">Transport</keyword>
<dbReference type="AlphaFoldDB" id="A0A0K9NNL8"/>
<dbReference type="PANTHER" id="PTHR37247">
    <property type="entry name" value="TRANSMEMBRANE PROTEIN"/>
    <property type="match status" value="1"/>
</dbReference>
<comment type="similarity">
    <text evidence="2">Belongs to the SecE/SEC61-gamma family.</text>
</comment>
<comment type="caution">
    <text evidence="10">The sequence shown here is derived from an EMBL/GenBank/DDBJ whole genome shotgun (WGS) entry which is preliminary data.</text>
</comment>
<dbReference type="Proteomes" id="UP000036987">
    <property type="component" value="Unassembled WGS sequence"/>
</dbReference>
<dbReference type="OrthoDB" id="1913236at2759"/>
<dbReference type="InterPro" id="IPR001901">
    <property type="entry name" value="Translocase_SecE/Sec61-g"/>
</dbReference>
<dbReference type="GO" id="GO:0006605">
    <property type="term" value="P:protein targeting"/>
    <property type="evidence" value="ECO:0007669"/>
    <property type="project" value="InterPro"/>
</dbReference>
<keyword evidence="4 9" id="KW-0812">Transmembrane</keyword>
<reference evidence="11" key="1">
    <citation type="journal article" date="2016" name="Nature">
        <title>The genome of the seagrass Zostera marina reveals angiosperm adaptation to the sea.</title>
        <authorList>
            <person name="Olsen J.L."/>
            <person name="Rouze P."/>
            <person name="Verhelst B."/>
            <person name="Lin Y.-C."/>
            <person name="Bayer T."/>
            <person name="Collen J."/>
            <person name="Dattolo E."/>
            <person name="De Paoli E."/>
            <person name="Dittami S."/>
            <person name="Maumus F."/>
            <person name="Michel G."/>
            <person name="Kersting A."/>
            <person name="Lauritano C."/>
            <person name="Lohaus R."/>
            <person name="Toepel M."/>
            <person name="Tonon T."/>
            <person name="Vanneste K."/>
            <person name="Amirebrahimi M."/>
            <person name="Brakel J."/>
            <person name="Bostroem C."/>
            <person name="Chovatia M."/>
            <person name="Grimwood J."/>
            <person name="Jenkins J.W."/>
            <person name="Jueterbock A."/>
            <person name="Mraz A."/>
            <person name="Stam W.T."/>
            <person name="Tice H."/>
            <person name="Bornberg-Bauer E."/>
            <person name="Green P.J."/>
            <person name="Pearson G.A."/>
            <person name="Procaccini G."/>
            <person name="Duarte C.M."/>
            <person name="Schmutz J."/>
            <person name="Reusch T.B.H."/>
            <person name="Van de Peer Y."/>
        </authorList>
    </citation>
    <scope>NUCLEOTIDE SEQUENCE [LARGE SCALE GENOMIC DNA]</scope>
    <source>
        <strain evidence="11">cv. Finnish</strain>
    </source>
</reference>
<keyword evidence="8 9" id="KW-0472">Membrane</keyword>
<evidence type="ECO:0000313" key="10">
    <source>
        <dbReference type="EMBL" id="KMZ57657.1"/>
    </source>
</evidence>
<feature type="transmembrane region" description="Helical" evidence="9">
    <location>
        <begin position="117"/>
        <end position="146"/>
    </location>
</feature>
<evidence type="ECO:0000256" key="9">
    <source>
        <dbReference type="SAM" id="Phobius"/>
    </source>
</evidence>
<organism evidence="10 11">
    <name type="scientific">Zostera marina</name>
    <name type="common">Eelgrass</name>
    <dbReference type="NCBI Taxonomy" id="29655"/>
    <lineage>
        <taxon>Eukaryota</taxon>
        <taxon>Viridiplantae</taxon>
        <taxon>Streptophyta</taxon>
        <taxon>Embryophyta</taxon>
        <taxon>Tracheophyta</taxon>
        <taxon>Spermatophyta</taxon>
        <taxon>Magnoliopsida</taxon>
        <taxon>Liliopsida</taxon>
        <taxon>Zosteraceae</taxon>
        <taxon>Zostera</taxon>
    </lineage>
</organism>
<dbReference type="InterPro" id="IPR038379">
    <property type="entry name" value="SecE_sf"/>
</dbReference>
<dbReference type="EMBL" id="LFYR01002038">
    <property type="protein sequence ID" value="KMZ57657.1"/>
    <property type="molecule type" value="Genomic_DNA"/>
</dbReference>
<dbReference type="GO" id="GO:0006886">
    <property type="term" value="P:intracellular protein transport"/>
    <property type="evidence" value="ECO:0007669"/>
    <property type="project" value="InterPro"/>
</dbReference>
<accession>A0A0K9NNL8</accession>
<dbReference type="Gene3D" id="1.20.5.1030">
    <property type="entry name" value="Preprotein translocase secy subunit"/>
    <property type="match status" value="1"/>
</dbReference>
<protein>
    <recommendedName>
        <fullName evidence="12">Preprotein translocase subunit SecE</fullName>
    </recommendedName>
</protein>
<keyword evidence="5" id="KW-0653">Protein transport</keyword>
<dbReference type="PANTHER" id="PTHR37247:SF1">
    <property type="entry name" value="TRANSMEMBRANE PROTEIN"/>
    <property type="match status" value="1"/>
</dbReference>